<protein>
    <submittedName>
        <fullName evidence="1">Uncharacterized protein</fullName>
    </submittedName>
</protein>
<dbReference type="Proteomes" id="UP000001072">
    <property type="component" value="Unassembled WGS sequence"/>
</dbReference>
<dbReference type="RefSeq" id="XP_007411593.1">
    <property type="nucleotide sequence ID" value="XM_007411531.1"/>
</dbReference>
<reference evidence="2" key="1">
    <citation type="journal article" date="2011" name="Proc. Natl. Acad. Sci. U.S.A.">
        <title>Obligate biotrophy features unraveled by the genomic analysis of rust fungi.</title>
        <authorList>
            <person name="Duplessis S."/>
            <person name="Cuomo C.A."/>
            <person name="Lin Y.-C."/>
            <person name="Aerts A."/>
            <person name="Tisserant E."/>
            <person name="Veneault-Fourrey C."/>
            <person name="Joly D.L."/>
            <person name="Hacquard S."/>
            <person name="Amselem J."/>
            <person name="Cantarel B.L."/>
            <person name="Chiu R."/>
            <person name="Coutinho P.M."/>
            <person name="Feau N."/>
            <person name="Field M."/>
            <person name="Frey P."/>
            <person name="Gelhaye E."/>
            <person name="Goldberg J."/>
            <person name="Grabherr M.G."/>
            <person name="Kodira C.D."/>
            <person name="Kohler A."/>
            <person name="Kuees U."/>
            <person name="Lindquist E.A."/>
            <person name="Lucas S.M."/>
            <person name="Mago R."/>
            <person name="Mauceli E."/>
            <person name="Morin E."/>
            <person name="Murat C."/>
            <person name="Pangilinan J.L."/>
            <person name="Park R."/>
            <person name="Pearson M."/>
            <person name="Quesneville H."/>
            <person name="Rouhier N."/>
            <person name="Sakthikumar S."/>
            <person name="Salamov A.A."/>
            <person name="Schmutz J."/>
            <person name="Selles B."/>
            <person name="Shapiro H."/>
            <person name="Tanguay P."/>
            <person name="Tuskan G.A."/>
            <person name="Henrissat B."/>
            <person name="Van de Peer Y."/>
            <person name="Rouze P."/>
            <person name="Ellis J.G."/>
            <person name="Dodds P.N."/>
            <person name="Schein J.E."/>
            <person name="Zhong S."/>
            <person name="Hamelin R.C."/>
            <person name="Grigoriev I.V."/>
            <person name="Szabo L.J."/>
            <person name="Martin F."/>
        </authorList>
    </citation>
    <scope>NUCLEOTIDE SEQUENCE [LARGE SCALE GENOMIC DNA]</scope>
    <source>
        <strain evidence="2">98AG31 / pathotype 3-4-7</strain>
    </source>
</reference>
<dbReference type="HOGENOM" id="CLU_2250704_0_0_1"/>
<dbReference type="KEGG" id="mlr:MELLADRAFT_107813"/>
<keyword evidence="2" id="KW-1185">Reference proteome</keyword>
<dbReference type="EMBL" id="GL883114">
    <property type="protein sequence ID" value="EGG05228.1"/>
    <property type="molecule type" value="Genomic_DNA"/>
</dbReference>
<name>F4RR09_MELLP</name>
<dbReference type="AlphaFoldDB" id="F4RR09"/>
<dbReference type="GeneID" id="18923280"/>
<dbReference type="VEuPathDB" id="FungiDB:MELLADRAFT_107813"/>
<dbReference type="InParanoid" id="F4RR09"/>
<sequence>MAYCSVCDQWKLNVGRAMNHQVASGTLDICCLTCDQAKSYGSAPFANVLADPKINTTKVELQKIAKSNLSVTIQRFPIVVADRAGRITSGGYGVFSFDHGDDGS</sequence>
<evidence type="ECO:0000313" key="1">
    <source>
        <dbReference type="EMBL" id="EGG05228.1"/>
    </source>
</evidence>
<accession>F4RR09</accession>
<proteinExistence type="predicted"/>
<evidence type="ECO:0000313" key="2">
    <source>
        <dbReference type="Proteomes" id="UP000001072"/>
    </source>
</evidence>
<organism evidence="2">
    <name type="scientific">Melampsora larici-populina (strain 98AG31 / pathotype 3-4-7)</name>
    <name type="common">Poplar leaf rust fungus</name>
    <dbReference type="NCBI Taxonomy" id="747676"/>
    <lineage>
        <taxon>Eukaryota</taxon>
        <taxon>Fungi</taxon>
        <taxon>Dikarya</taxon>
        <taxon>Basidiomycota</taxon>
        <taxon>Pucciniomycotina</taxon>
        <taxon>Pucciniomycetes</taxon>
        <taxon>Pucciniales</taxon>
        <taxon>Melampsoraceae</taxon>
        <taxon>Melampsora</taxon>
    </lineage>
</organism>
<gene>
    <name evidence="1" type="ORF">MELLADRAFT_107813</name>
</gene>